<feature type="domain" description="SnoaL-like" evidence="1">
    <location>
        <begin position="7"/>
        <end position="76"/>
    </location>
</feature>
<evidence type="ECO:0000313" key="3">
    <source>
        <dbReference type="Proteomes" id="UP000636956"/>
    </source>
</evidence>
<reference evidence="2" key="1">
    <citation type="journal article" date="2014" name="Int. J. Syst. Evol. Microbiol.">
        <title>Complete genome sequence of Corynebacterium casei LMG S-19264T (=DSM 44701T), isolated from a smear-ripened cheese.</title>
        <authorList>
            <consortium name="US DOE Joint Genome Institute (JGI-PGF)"/>
            <person name="Walter F."/>
            <person name="Albersmeier A."/>
            <person name="Kalinowski J."/>
            <person name="Ruckert C."/>
        </authorList>
    </citation>
    <scope>NUCLEOTIDE SEQUENCE</scope>
    <source>
        <strain evidence="2">CGMCC 1.8984</strain>
    </source>
</reference>
<reference evidence="2" key="2">
    <citation type="submission" date="2020-09" db="EMBL/GenBank/DDBJ databases">
        <authorList>
            <person name="Sun Q."/>
            <person name="Zhou Y."/>
        </authorList>
    </citation>
    <scope>NUCLEOTIDE SEQUENCE</scope>
    <source>
        <strain evidence="2">CGMCC 1.8984</strain>
    </source>
</reference>
<evidence type="ECO:0000313" key="2">
    <source>
        <dbReference type="EMBL" id="GGJ66763.1"/>
    </source>
</evidence>
<dbReference type="Gene3D" id="3.10.450.50">
    <property type="match status" value="1"/>
</dbReference>
<proteinExistence type="predicted"/>
<gene>
    <name evidence="2" type="ORF">GCM10011372_00580</name>
</gene>
<dbReference type="Pfam" id="PF12680">
    <property type="entry name" value="SnoaL_2"/>
    <property type="match status" value="1"/>
</dbReference>
<evidence type="ECO:0000259" key="1">
    <source>
        <dbReference type="Pfam" id="PF12680"/>
    </source>
</evidence>
<comment type="caution">
    <text evidence="2">The sequence shown here is derived from an EMBL/GenBank/DDBJ whole genome shotgun (WGS) entry which is preliminary data.</text>
</comment>
<dbReference type="InterPro" id="IPR037401">
    <property type="entry name" value="SnoaL-like"/>
</dbReference>
<dbReference type="AlphaFoldDB" id="A0A917ULV7"/>
<dbReference type="Proteomes" id="UP000636956">
    <property type="component" value="Unassembled WGS sequence"/>
</dbReference>
<accession>A0A917ULV7</accession>
<protein>
    <recommendedName>
        <fullName evidence="1">SnoaL-like domain-containing protein</fullName>
    </recommendedName>
</protein>
<keyword evidence="3" id="KW-1185">Reference proteome</keyword>
<sequence>MLDRDRFTGKAGVRAGLARRYKGIPDVHYGNDRHLVCSDGFGVSESTPTGTSIAGQSLEVRGVDLLEYDDDGRITRKDSFWKLLE</sequence>
<organism evidence="2 3">
    <name type="scientific">Agromyces bauzanensis</name>
    <dbReference type="NCBI Taxonomy" id="1308924"/>
    <lineage>
        <taxon>Bacteria</taxon>
        <taxon>Bacillati</taxon>
        <taxon>Actinomycetota</taxon>
        <taxon>Actinomycetes</taxon>
        <taxon>Micrococcales</taxon>
        <taxon>Microbacteriaceae</taxon>
        <taxon>Agromyces</taxon>
    </lineage>
</organism>
<dbReference type="EMBL" id="BMMD01000001">
    <property type="protein sequence ID" value="GGJ66763.1"/>
    <property type="molecule type" value="Genomic_DNA"/>
</dbReference>
<dbReference type="InterPro" id="IPR032710">
    <property type="entry name" value="NTF2-like_dom_sf"/>
</dbReference>
<dbReference type="SUPFAM" id="SSF54427">
    <property type="entry name" value="NTF2-like"/>
    <property type="match status" value="1"/>
</dbReference>
<name>A0A917ULV7_9MICO</name>